<proteinExistence type="predicted"/>
<gene>
    <name evidence="3" type="ORF">TRFO_16067</name>
</gene>
<feature type="domain" description="BEACH" evidence="2">
    <location>
        <begin position="1994"/>
        <end position="2279"/>
    </location>
</feature>
<dbReference type="EMBL" id="MLAK01000485">
    <property type="protein sequence ID" value="OHT13738.1"/>
    <property type="molecule type" value="Genomic_DNA"/>
</dbReference>
<dbReference type="SUPFAM" id="SSF50978">
    <property type="entry name" value="WD40 repeat-like"/>
    <property type="match status" value="1"/>
</dbReference>
<protein>
    <submittedName>
        <fullName evidence="3">Beige/BEACH domain containing protein</fullName>
    </submittedName>
</protein>
<dbReference type="SUPFAM" id="SSF49899">
    <property type="entry name" value="Concanavalin A-like lectins/glucanases"/>
    <property type="match status" value="1"/>
</dbReference>
<dbReference type="Gene3D" id="1.10.1540.10">
    <property type="entry name" value="BEACH domain"/>
    <property type="match status" value="1"/>
</dbReference>
<evidence type="ECO:0000256" key="1">
    <source>
        <dbReference type="SAM" id="MobiDB-lite"/>
    </source>
</evidence>
<reference evidence="3" key="1">
    <citation type="submission" date="2016-10" db="EMBL/GenBank/DDBJ databases">
        <authorList>
            <person name="Benchimol M."/>
            <person name="Almeida L.G."/>
            <person name="Vasconcelos A.T."/>
            <person name="Perreira-Neves A."/>
            <person name="Rosa I.A."/>
            <person name="Tasca T."/>
            <person name="Bogo M.R."/>
            <person name="de Souza W."/>
        </authorList>
    </citation>
    <scope>NUCLEOTIDE SEQUENCE [LARGE SCALE GENOMIC DNA]</scope>
    <source>
        <strain evidence="3">K</strain>
    </source>
</reference>
<dbReference type="PANTHER" id="PTHR13743">
    <property type="entry name" value="BEIGE/BEACH-RELATED"/>
    <property type="match status" value="1"/>
</dbReference>
<dbReference type="Gene3D" id="2.130.10.10">
    <property type="entry name" value="YVTN repeat-like/Quinoprotein amine dehydrogenase"/>
    <property type="match status" value="1"/>
</dbReference>
<dbReference type="PROSITE" id="PS50197">
    <property type="entry name" value="BEACH"/>
    <property type="match status" value="1"/>
</dbReference>
<dbReference type="InterPro" id="IPR050865">
    <property type="entry name" value="BEACH_Domain"/>
</dbReference>
<evidence type="ECO:0000313" key="3">
    <source>
        <dbReference type="EMBL" id="OHT13738.1"/>
    </source>
</evidence>
<dbReference type="InterPro" id="IPR031570">
    <property type="entry name" value="NBEA/BDCP_DUF4704"/>
</dbReference>
<dbReference type="VEuPathDB" id="TrichDB:TRFO_16067"/>
<dbReference type="SMART" id="SM01026">
    <property type="entry name" value="Beach"/>
    <property type="match status" value="1"/>
</dbReference>
<accession>A0A1J4KRM7</accession>
<dbReference type="PANTHER" id="PTHR13743:SF161">
    <property type="entry name" value="BEIGE_BEACH DOMAIN CONTAINING PROTEIN"/>
    <property type="match status" value="1"/>
</dbReference>
<name>A0A1J4KRM7_9EUKA</name>
<dbReference type="CDD" id="cd06071">
    <property type="entry name" value="Beach"/>
    <property type="match status" value="1"/>
</dbReference>
<dbReference type="InterPro" id="IPR036372">
    <property type="entry name" value="BEACH_dom_sf"/>
</dbReference>
<dbReference type="InterPro" id="IPR036322">
    <property type="entry name" value="WD40_repeat_dom_sf"/>
</dbReference>
<dbReference type="RefSeq" id="XP_068366874.1">
    <property type="nucleotide sequence ID" value="XM_068498755.1"/>
</dbReference>
<dbReference type="InterPro" id="IPR015943">
    <property type="entry name" value="WD40/YVTN_repeat-like_dom_sf"/>
</dbReference>
<dbReference type="Pfam" id="PF02138">
    <property type="entry name" value="Beach"/>
    <property type="match status" value="1"/>
</dbReference>
<dbReference type="InterPro" id="IPR000409">
    <property type="entry name" value="BEACH_dom"/>
</dbReference>
<evidence type="ECO:0000259" key="2">
    <source>
        <dbReference type="PROSITE" id="PS50197"/>
    </source>
</evidence>
<dbReference type="SUPFAM" id="SSF81837">
    <property type="entry name" value="BEACH domain"/>
    <property type="match status" value="1"/>
</dbReference>
<evidence type="ECO:0000313" key="4">
    <source>
        <dbReference type="Proteomes" id="UP000179807"/>
    </source>
</evidence>
<keyword evidence="4" id="KW-1185">Reference proteome</keyword>
<comment type="caution">
    <text evidence="3">The sequence shown here is derived from an EMBL/GenBank/DDBJ whole genome shotgun (WGS) entry which is preliminary data.</text>
</comment>
<sequence length="2662" mass="306067">MKIHYDQSQGELPVGISALFPVLNFPQYQSSEIKAISRDAQSGKNFCDVLIEHNFKLEFNSEFLLLFKEQENLIQSQLQLVSSTILMMYLAWCVKFHQTKSMNSFSFLCKSLEMMMKIQNYQTQLYLVSAMHHLLLIYFQVNQFSEPKQGLKHLRRFYSLTFPFPPDSFDLLSKILELGIKSEQNISELIVYIGILCEELKDIFPNKAAENIISTLMLPLSRLEISPLSLYSHISQHLLHETNFKVFSIFGNSIWYNISKAPPFIQLENSYKNSEPEQQIPSVEVSLRFWGKPSFINGVKLTQKISFPEQVSIESLIEESVANRLTLIIAASNNNEDLIVMLLDSVAAIINTLKDERYLCDLNMIFLYLCMHLSKYIRSTHANILLSPPFFHQSSTLFDHSTDYNIISTIRSLTIQTLIKSSQNFLSQIILKWIHKPLLFAEITHRIILNNQFLTFDSQTTTQFCKALMTASLFYQQLHYNSTDQNDVKNIEIARTSIFLLISTIFNRSENIYTFFVNHYFTTFFFSFVFEVPLRSFVLSQLLAFLSKQQKDIPQLLIDILQQIMTVSFPSFPNDKFVLLVSDILTTLNDAMLHQRSITSVFEPLIKPLFSSLFSLTNSPVVQNYLMQCIQFFSVVAQPKSILTSQYDCLNHAISKCFGETQLPQNLINKIIQLIAGDNLASLVPTFYIRHRKAVRVLLQVSMNDPNLHEVIKFINSLVTFSNYNAIQLRNANFDMYLVKIIKEIKNEEILELFLNLFQQIASVISCVSVVQRYISLLSPIEGKFYPFFQRNYIRTLNKIVSSSSKDPLASIPMINQDGAIEIQGLTQTDIETGFTFVFWLLLDPAQAQYKPSLLYMHDTKGNIINTFISSLNIFCEQKTSKYSSTGKVESALPSNQWTFIALTFDHDASRSYMTPRFGIKNIKHLEYVKMVFQPGPITCKIGGLSHDSIKSDIVSKISTFGMFRPLDEDSLTTLYQMGPRGIGNFPEQPLFHCIVDEENGMLSLREKSIPTIKCNILSNELPSGSDFAKILINFCKSQILLPLFAQTDMSMTNGNSFPIEKVTLELFGNLLTSSSQAQESFFSAKGVEIIAHLLSSCNDTHIDYPLYLQFYQLMQGITYFPLQAQLMNMILLDPALWLRADAENHIRILRHWDRTLFPSMSTFLFDAFKPILLIMRVYYWYTITNEEKEYIQNSNRCRGEELNVNECRQLLSRIEIKIAMEKLDREDFQCLISHCLTCGELQQIVDLLRIVKALGSAEPSPLRNFNENTDIISFLYVLLPRRSNSLLILIFEIIISFYRNNLVEQPPLQDQIAYIIEQLSPSRISPELFYLAIESIQNGYYEMFPVCCWMALNENIQDSHIYTMVTNHVSPCEMLNTHTNWSFWPIIFCFSTEDEDVKRQLLLFLASCDFNAWKSIFTMISVVAIIMSDTSDSIISTYLHCIAEIIETNSEVTEDQIASFFIMVRRFVLYRNRNEGSKALQYLFDNDSPFSNNFLQRSSSISFDLNEFDFMPVEIPAIQRFKQRRTVGIGSLQVRPRMWTASPIIVNHLPEPDEIALSQKKKKTIKEKVQSARFTNEVLQFGLRFDDEGHWADAELAEEVLSIYQENQLPQFLSFDLILCSFLLHESPDLVLEHICKLDVYHGEEPSIISTNSVFSSCQPFYDLVNHHCEMVDREYIFNPSPEPEMSYNAFKCLQKSNISAENDLIAFAKQLLSIIKFEMLESSQHVINSLDFVFDDLVNDNRKEILTGIDRLKVQRQSNYKYWIHLWRSLAIEPAPWSVNLGNTAHFKRDPTVCAYFCPFKLKRNWKFDDHKLASTTRDCGSIVTAQELIRHEIEARKNEIVYPTQLLEISPKLNDEEDEYVLQTAITNVNTNNSNTNTSTNNNSTRKNNNNSDLFNIPCNIVTPKSKKPSQFSLFRNRIEILTNTGRLITIPLNEIVNIYFRTTCHMPNSMELFTYYGRSYFIHFPNHQSIPIIQTISTMFLPHIRDIQTSNFVSFFKMKSKTPLWVRGKISNFEYLMHLNILSGRSFNDLSQYPIFPWVLCDYISDTIDLNNTTAYRDLNRPIGALNVERLKHLMTKCNNGAGYLYNSSPSCVLFVCLYLLRVEPFTSLHIDIQNGKFDHATRLFKSIEETFSMVLSQQNDFRELIPEFFFDFEFLKNANNFDLGTTSKGPVNDVELPPWAQGSRALFVYTMRKALESDIVSMVLHHWIDLIWGYKQRGHDAVVANNVYMKEMYDSIWSDTNNSKDPTLYSHIEAVLTHCGQIPPQLFKQQHPSRHITEYDNVPFNNVYTIPNNKTKSIFIVKIEKHGDSHIKLYGIDKTGILVTHYLDIHQKRSRISSLRRSIPNLLNPSGRYMSTSTSDYMISSQPSSCATISSPSQSCGITDEDSTKNVTASTLTKEIKGLSDVQFDIFSQSNITASFGQTKAFIVSSLTNQLYSLDISKNNIENTGMKGVTGIAVNDDYIAISKTDAVLDIYKGNLQNQIYSLPSYGDSINCCCINTKFFLAIIGTRNGSLILYSLNSGDIVRVLDLKGARPINVTVTDSWGFIVCHATKVKSDQVKQYLFVFSVNGELLQKRKIDFHINCWCTWTSNKGFDYMAIASENGKIFVFEVFYCELPERLHRCGSRVSSLFYMKDISCIVAATEDGRVLFVPYFATE</sequence>
<dbReference type="InterPro" id="IPR013320">
    <property type="entry name" value="ConA-like_dom_sf"/>
</dbReference>
<dbReference type="SUPFAM" id="SSF50729">
    <property type="entry name" value="PH domain-like"/>
    <property type="match status" value="1"/>
</dbReference>
<dbReference type="Pfam" id="PF15787">
    <property type="entry name" value="DUF4704"/>
    <property type="match status" value="1"/>
</dbReference>
<dbReference type="OrthoDB" id="10585665at2759"/>
<dbReference type="GeneID" id="94833459"/>
<organism evidence="3 4">
    <name type="scientific">Tritrichomonas foetus</name>
    <dbReference type="NCBI Taxonomy" id="1144522"/>
    <lineage>
        <taxon>Eukaryota</taxon>
        <taxon>Metamonada</taxon>
        <taxon>Parabasalia</taxon>
        <taxon>Tritrichomonadida</taxon>
        <taxon>Tritrichomonadidae</taxon>
        <taxon>Tritrichomonas</taxon>
    </lineage>
</organism>
<feature type="region of interest" description="Disordered" evidence="1">
    <location>
        <begin position="1873"/>
        <end position="1894"/>
    </location>
</feature>
<dbReference type="Proteomes" id="UP000179807">
    <property type="component" value="Unassembled WGS sequence"/>
</dbReference>